<evidence type="ECO:0000256" key="3">
    <source>
        <dbReference type="ARBA" id="ARBA00009677"/>
    </source>
</evidence>
<keyword evidence="5" id="KW-0964">Secreted</keyword>
<dbReference type="InterPro" id="IPR010930">
    <property type="entry name" value="Flg_bb/hook_C_dom"/>
</dbReference>
<dbReference type="EMBL" id="JBHSNA010000003">
    <property type="protein sequence ID" value="MFC5565705.1"/>
    <property type="molecule type" value="Genomic_DNA"/>
</dbReference>
<dbReference type="NCBIfam" id="TIGR02492">
    <property type="entry name" value="flgK_ends"/>
    <property type="match status" value="1"/>
</dbReference>
<dbReference type="Pfam" id="PF00460">
    <property type="entry name" value="Flg_bb_rod"/>
    <property type="match status" value="1"/>
</dbReference>
<dbReference type="SUPFAM" id="SSF64518">
    <property type="entry name" value="Phase 1 flagellin"/>
    <property type="match status" value="1"/>
</dbReference>
<dbReference type="PANTHER" id="PTHR30033:SF1">
    <property type="entry name" value="FLAGELLAR HOOK-ASSOCIATED PROTEIN 1"/>
    <property type="match status" value="1"/>
</dbReference>
<keyword evidence="12" id="KW-1185">Reference proteome</keyword>
<evidence type="ECO:0000256" key="2">
    <source>
        <dbReference type="ARBA" id="ARBA00004613"/>
    </source>
</evidence>
<dbReference type="PANTHER" id="PTHR30033">
    <property type="entry name" value="FLAGELLAR HOOK-ASSOCIATED PROTEIN 1"/>
    <property type="match status" value="1"/>
</dbReference>
<name>A0ABW0S9V2_9RHOB</name>
<evidence type="ECO:0000256" key="6">
    <source>
        <dbReference type="ARBA" id="ARBA00023143"/>
    </source>
</evidence>
<evidence type="ECO:0000256" key="7">
    <source>
        <dbReference type="SAM" id="MobiDB-lite"/>
    </source>
</evidence>
<reference evidence="12" key="1">
    <citation type="journal article" date="2019" name="Int. J. Syst. Evol. Microbiol.">
        <title>The Global Catalogue of Microorganisms (GCM) 10K type strain sequencing project: providing services to taxonomists for standard genome sequencing and annotation.</title>
        <authorList>
            <consortium name="The Broad Institute Genomics Platform"/>
            <consortium name="The Broad Institute Genome Sequencing Center for Infectious Disease"/>
            <person name="Wu L."/>
            <person name="Ma J."/>
        </authorList>
    </citation>
    <scope>NUCLEOTIDE SEQUENCE [LARGE SCALE GENOMIC DNA]</scope>
    <source>
        <strain evidence="12">KACC 11588</strain>
    </source>
</reference>
<evidence type="ECO:0000259" key="9">
    <source>
        <dbReference type="Pfam" id="PF06429"/>
    </source>
</evidence>
<proteinExistence type="inferred from homology"/>
<evidence type="ECO:0000259" key="10">
    <source>
        <dbReference type="Pfam" id="PF22638"/>
    </source>
</evidence>
<evidence type="ECO:0000256" key="1">
    <source>
        <dbReference type="ARBA" id="ARBA00004117"/>
    </source>
</evidence>
<comment type="subcellular location">
    <subcellularLocation>
        <location evidence="1">Bacterial flagellum basal body</location>
    </subcellularLocation>
    <subcellularLocation>
        <location evidence="2">Secreted</location>
    </subcellularLocation>
</comment>
<accession>A0ABW0S9V2</accession>
<keyword evidence="11" id="KW-0282">Flagellum</keyword>
<feature type="region of interest" description="Disordered" evidence="7">
    <location>
        <begin position="357"/>
        <end position="376"/>
    </location>
</feature>
<evidence type="ECO:0000256" key="4">
    <source>
        <dbReference type="ARBA" id="ARBA00016244"/>
    </source>
</evidence>
<organism evidence="11 12">
    <name type="scientific">Rubellimicrobium aerolatum</name>
    <dbReference type="NCBI Taxonomy" id="490979"/>
    <lineage>
        <taxon>Bacteria</taxon>
        <taxon>Pseudomonadati</taxon>
        <taxon>Pseudomonadota</taxon>
        <taxon>Alphaproteobacteria</taxon>
        <taxon>Rhodobacterales</taxon>
        <taxon>Roseobacteraceae</taxon>
        <taxon>Rubellimicrobium</taxon>
    </lineage>
</organism>
<evidence type="ECO:0000256" key="5">
    <source>
        <dbReference type="ARBA" id="ARBA00022525"/>
    </source>
</evidence>
<evidence type="ECO:0000259" key="8">
    <source>
        <dbReference type="Pfam" id="PF00460"/>
    </source>
</evidence>
<dbReference type="Pfam" id="PF22638">
    <property type="entry name" value="FlgK_D1"/>
    <property type="match status" value="1"/>
</dbReference>
<evidence type="ECO:0000313" key="12">
    <source>
        <dbReference type="Proteomes" id="UP001596056"/>
    </source>
</evidence>
<comment type="caution">
    <text evidence="11">The sequence shown here is derived from an EMBL/GenBank/DDBJ whole genome shotgun (WGS) entry which is preliminary data.</text>
</comment>
<sequence>MSLSTAFGNALSGLGAASRMSEVVASNLANALTEGYARRSVELSSLSVGGRGMGVRVDGIARHVNTALLAERRSAEGTLAGDAALAGALRGLEDDLGSTDAGTSLAARIQAVEEALVSASADPSSDTRLSQVMDSLGSMASTLNQGAATVQQRREEADASIATQVGDLNAALQGLAQLNVDIVRARAIGVDAAGLLDQQGVLLDKVATMVPIRQMERTGGAIALITPQGATLLDGSRAATVGFVASPTITGAMAYPDNLQGLTLNGKPVGGDDGVGALSGGSLGAAFVLRDETLPAVADTLDLLARDLLDRFADADPTLGASDAGLLTDAQGPASATTTSGLARRLAVNTAAAGDPTLLRDGLGASTPADPGDSTQIGRWIDALAESRPLTSGGSPGSSAALAAEFVSDIGARRLSAEQKETYSSARWSTLRSSELAGGVDSDQEAQMLLQIEKAYAANARVISALDNMMQTILEI</sequence>
<evidence type="ECO:0000313" key="11">
    <source>
        <dbReference type="EMBL" id="MFC5565705.1"/>
    </source>
</evidence>
<keyword evidence="11" id="KW-0969">Cilium</keyword>
<dbReference type="InterPro" id="IPR001444">
    <property type="entry name" value="Flag_bb_rod_N"/>
</dbReference>
<dbReference type="InterPro" id="IPR053927">
    <property type="entry name" value="FlgK_helical"/>
</dbReference>
<comment type="similarity">
    <text evidence="3">Belongs to the flagella basal body rod proteins family.</text>
</comment>
<feature type="domain" description="Flagellar hook-associated protein FlgK helical" evidence="10">
    <location>
        <begin position="100"/>
        <end position="313"/>
    </location>
</feature>
<protein>
    <recommendedName>
        <fullName evidence="4">Flagellar hook-associated protein 1</fullName>
    </recommendedName>
</protein>
<gene>
    <name evidence="11" type="primary">flgK</name>
    <name evidence="11" type="ORF">ACFPOC_04640</name>
</gene>
<dbReference type="Proteomes" id="UP001596056">
    <property type="component" value="Unassembled WGS sequence"/>
</dbReference>
<feature type="domain" description="Flagellar basal body rod protein N-terminal" evidence="8">
    <location>
        <begin position="9"/>
        <end position="36"/>
    </location>
</feature>
<dbReference type="RefSeq" id="WP_209838390.1">
    <property type="nucleotide sequence ID" value="NZ_JAGGJP010000003.1"/>
</dbReference>
<keyword evidence="11" id="KW-0966">Cell projection</keyword>
<dbReference type="InterPro" id="IPR002371">
    <property type="entry name" value="FlgK"/>
</dbReference>
<feature type="domain" description="Flagellar basal-body/hook protein C-terminal" evidence="9">
    <location>
        <begin position="439"/>
        <end position="475"/>
    </location>
</feature>
<dbReference type="Pfam" id="PF06429">
    <property type="entry name" value="Flg_bbr_C"/>
    <property type="match status" value="1"/>
</dbReference>
<keyword evidence="6" id="KW-0975">Bacterial flagellum</keyword>